<dbReference type="SUPFAM" id="SSF56112">
    <property type="entry name" value="Protein kinase-like (PK-like)"/>
    <property type="match status" value="1"/>
</dbReference>
<dbReference type="Gene3D" id="3.30.200.20">
    <property type="entry name" value="Phosphorylase Kinase, domain 1"/>
    <property type="match status" value="1"/>
</dbReference>
<organism evidence="5 6">
    <name type="scientific">Gordonia desulfuricans</name>
    <dbReference type="NCBI Taxonomy" id="89051"/>
    <lineage>
        <taxon>Bacteria</taxon>
        <taxon>Bacillati</taxon>
        <taxon>Actinomycetota</taxon>
        <taxon>Actinomycetes</taxon>
        <taxon>Mycobacteriales</taxon>
        <taxon>Gordoniaceae</taxon>
        <taxon>Gordonia</taxon>
    </lineage>
</organism>
<evidence type="ECO:0000313" key="6">
    <source>
        <dbReference type="Proteomes" id="UP000466307"/>
    </source>
</evidence>
<keyword evidence="3" id="KW-0472">Membrane</keyword>
<dbReference type="InterPro" id="IPR051210">
    <property type="entry name" value="Ub_ligase/GEF_domain"/>
</dbReference>
<gene>
    <name evidence="5" type="ORF">GYA93_15470</name>
</gene>
<sequence length="766" mass="77250">MSSLEPGSVFAGYRVIGLLGAGGMGQVYLVEHPALGRREALKIVSPTGDADFGERFTNEARTAASLDHPGIVTVYAYGVENGSAWFTMRYLDGADLGGSGALPPKDVDHIVTRAAEALDYAHGRRVIHRDIKPANIVITRDEQGHPDRVTVLDFGIARLIDAPKMTATNAFIGTLTYAAPETLSGAPADPASDQYALACTAFELLTGTAPFRGDTPGALITGHVTGPVPRIGERAPMLAGLDPVFVRALAKNPADRFGSCREFAAALGAASAGLPPVAATAVGGPSGPRGTQTFTPPPIQGIPPAQGLPPVQAIPPVQSVPPGAPLSSTPGMAPYPGTVRPAWQTPPPHQPYGPPSGPTPPTGGSKNRTGLIVGAVAGVLVLLAAITGIAVWAANSGGSDTHADDTTVVDPSTSGAPTSGAPTDSTTVAAGEWASIATDGQSSCALRDGSVYCWGSNDRGTLGDGTTTSHSTPTRIPGLSDVTAIAMGGLGSACAISDGDVFCWGANLVGGAPSEYHSPTRVDGVTDASAISVGLATCAISNGDLYCWGNNVYGQTGDPAATGFQKTPTKVSGLNDVRAVSANTNNTCAVTGDGAAWCWGKNDQGQVGDGTTTVRKTPTRVSGLTGVSAIDTGLDSMCAIADGTPWCWGNNGSGQLGNGTEQSSSTPVRVGGVSGARAIATVISGACASTGAGDVWCWGSRSSASNHTAAQVSGIRGVTDLTSGSVNLCAVGSSQLYCWGLNSQGQLGDGSTDSSINEPVRVREPA</sequence>
<feature type="region of interest" description="Disordered" evidence="2">
    <location>
        <begin position="746"/>
        <end position="766"/>
    </location>
</feature>
<feature type="compositionally biased region" description="Polar residues" evidence="2">
    <location>
        <begin position="746"/>
        <end position="757"/>
    </location>
</feature>
<dbReference type="PANTHER" id="PTHR22870:SF408">
    <property type="entry name" value="OS09G0560450 PROTEIN"/>
    <property type="match status" value="1"/>
</dbReference>
<dbReference type="InterPro" id="IPR008271">
    <property type="entry name" value="Ser/Thr_kinase_AS"/>
</dbReference>
<feature type="region of interest" description="Disordered" evidence="2">
    <location>
        <begin position="281"/>
        <end position="366"/>
    </location>
</feature>
<keyword evidence="3" id="KW-0812">Transmembrane</keyword>
<dbReference type="Gene3D" id="1.10.510.10">
    <property type="entry name" value="Transferase(Phosphotransferase) domain 1"/>
    <property type="match status" value="1"/>
</dbReference>
<keyword evidence="1" id="KW-0677">Repeat</keyword>
<dbReference type="SMART" id="SM00220">
    <property type="entry name" value="S_TKc"/>
    <property type="match status" value="1"/>
</dbReference>
<dbReference type="PROSITE" id="PS50012">
    <property type="entry name" value="RCC1_3"/>
    <property type="match status" value="5"/>
</dbReference>
<evidence type="ECO:0000256" key="2">
    <source>
        <dbReference type="SAM" id="MobiDB-lite"/>
    </source>
</evidence>
<dbReference type="RefSeq" id="WP_059039888.1">
    <property type="nucleotide sequence ID" value="NZ_JAADZU010000052.1"/>
</dbReference>
<dbReference type="AlphaFoldDB" id="A0A7K3LSI2"/>
<protein>
    <submittedName>
        <fullName evidence="5">Protein kinase</fullName>
    </submittedName>
</protein>
<reference evidence="5 6" key="1">
    <citation type="submission" date="2020-01" db="EMBL/GenBank/DDBJ databases">
        <title>Investigation of new actinobacteria for the biodesulphurisation of diesel fuel.</title>
        <authorList>
            <person name="Athi Narayanan S.M."/>
        </authorList>
    </citation>
    <scope>NUCLEOTIDE SEQUENCE [LARGE SCALE GENOMIC DNA]</scope>
    <source>
        <strain evidence="5 6">213E</strain>
    </source>
</reference>
<feature type="transmembrane region" description="Helical" evidence="3">
    <location>
        <begin position="12"/>
        <end position="30"/>
    </location>
</feature>
<dbReference type="Proteomes" id="UP000466307">
    <property type="component" value="Unassembled WGS sequence"/>
</dbReference>
<dbReference type="CDD" id="cd14014">
    <property type="entry name" value="STKc_PknB_like"/>
    <property type="match status" value="1"/>
</dbReference>
<dbReference type="Pfam" id="PF00415">
    <property type="entry name" value="RCC1"/>
    <property type="match status" value="1"/>
</dbReference>
<dbReference type="Pfam" id="PF00069">
    <property type="entry name" value="Pkinase"/>
    <property type="match status" value="1"/>
</dbReference>
<comment type="caution">
    <text evidence="5">The sequence shown here is derived from an EMBL/GenBank/DDBJ whole genome shotgun (WGS) entry which is preliminary data.</text>
</comment>
<dbReference type="SUPFAM" id="SSF50985">
    <property type="entry name" value="RCC1/BLIP-II"/>
    <property type="match status" value="1"/>
</dbReference>
<dbReference type="Pfam" id="PF25390">
    <property type="entry name" value="WD40_RLD"/>
    <property type="match status" value="1"/>
</dbReference>
<keyword evidence="3" id="KW-1133">Transmembrane helix</keyword>
<feature type="compositionally biased region" description="Polar residues" evidence="2">
    <location>
        <begin position="409"/>
        <end position="425"/>
    </location>
</feature>
<dbReference type="InterPro" id="IPR009091">
    <property type="entry name" value="RCC1/BLIP-II"/>
</dbReference>
<evidence type="ECO:0000259" key="4">
    <source>
        <dbReference type="PROSITE" id="PS50011"/>
    </source>
</evidence>
<keyword evidence="5" id="KW-0808">Transferase</keyword>
<feature type="domain" description="Protein kinase" evidence="4">
    <location>
        <begin position="13"/>
        <end position="274"/>
    </location>
</feature>
<dbReference type="Gene3D" id="2.130.10.30">
    <property type="entry name" value="Regulator of chromosome condensation 1/beta-lactamase-inhibitor protein II"/>
    <property type="match status" value="2"/>
</dbReference>
<dbReference type="PROSITE" id="PS00108">
    <property type="entry name" value="PROTEIN_KINASE_ST"/>
    <property type="match status" value="1"/>
</dbReference>
<accession>A0A7K3LSI2</accession>
<dbReference type="InterPro" id="IPR000408">
    <property type="entry name" value="Reg_chr_condens"/>
</dbReference>
<evidence type="ECO:0000256" key="1">
    <source>
        <dbReference type="ARBA" id="ARBA00022737"/>
    </source>
</evidence>
<proteinExistence type="predicted"/>
<dbReference type="EMBL" id="JAADZU010000052">
    <property type="protein sequence ID" value="NDK90971.1"/>
    <property type="molecule type" value="Genomic_DNA"/>
</dbReference>
<dbReference type="GO" id="GO:0005524">
    <property type="term" value="F:ATP binding"/>
    <property type="evidence" value="ECO:0007669"/>
    <property type="project" value="InterPro"/>
</dbReference>
<dbReference type="GO" id="GO:0004672">
    <property type="term" value="F:protein kinase activity"/>
    <property type="evidence" value="ECO:0007669"/>
    <property type="project" value="InterPro"/>
</dbReference>
<dbReference type="InterPro" id="IPR011009">
    <property type="entry name" value="Kinase-like_dom_sf"/>
</dbReference>
<name>A0A7K3LSI2_9ACTN</name>
<dbReference type="PROSITE" id="PS50011">
    <property type="entry name" value="PROTEIN_KINASE_DOM"/>
    <property type="match status" value="1"/>
</dbReference>
<keyword evidence="5" id="KW-0418">Kinase</keyword>
<evidence type="ECO:0000256" key="3">
    <source>
        <dbReference type="SAM" id="Phobius"/>
    </source>
</evidence>
<dbReference type="InterPro" id="IPR000719">
    <property type="entry name" value="Prot_kinase_dom"/>
</dbReference>
<feature type="region of interest" description="Disordered" evidence="2">
    <location>
        <begin position="398"/>
        <end position="425"/>
    </location>
</feature>
<keyword evidence="6" id="KW-1185">Reference proteome</keyword>
<evidence type="ECO:0000313" key="5">
    <source>
        <dbReference type="EMBL" id="NDK90971.1"/>
    </source>
</evidence>
<dbReference type="PANTHER" id="PTHR22870">
    <property type="entry name" value="REGULATOR OF CHROMOSOME CONDENSATION"/>
    <property type="match status" value="1"/>
</dbReference>
<dbReference type="InterPro" id="IPR058923">
    <property type="entry name" value="RCC1-like_dom"/>
</dbReference>
<feature type="transmembrane region" description="Helical" evidence="3">
    <location>
        <begin position="371"/>
        <end position="394"/>
    </location>
</feature>
<feature type="compositionally biased region" description="Pro residues" evidence="2">
    <location>
        <begin position="344"/>
        <end position="361"/>
    </location>
</feature>